<dbReference type="SUPFAM" id="SSF103473">
    <property type="entry name" value="MFS general substrate transporter"/>
    <property type="match status" value="1"/>
</dbReference>
<feature type="transmembrane region" description="Helical" evidence="6">
    <location>
        <begin position="145"/>
        <end position="166"/>
    </location>
</feature>
<dbReference type="EMBL" id="CAFBSG010000006">
    <property type="protein sequence ID" value="CAB5239857.1"/>
    <property type="molecule type" value="Genomic_DNA"/>
</dbReference>
<dbReference type="GO" id="GO:0022857">
    <property type="term" value="F:transmembrane transporter activity"/>
    <property type="evidence" value="ECO:0007669"/>
    <property type="project" value="InterPro"/>
</dbReference>
<evidence type="ECO:0000256" key="2">
    <source>
        <dbReference type="ARBA" id="ARBA00022475"/>
    </source>
</evidence>
<dbReference type="InterPro" id="IPR036259">
    <property type="entry name" value="MFS_trans_sf"/>
</dbReference>
<evidence type="ECO:0000256" key="6">
    <source>
        <dbReference type="SAM" id="Phobius"/>
    </source>
</evidence>
<feature type="transmembrane region" description="Helical" evidence="6">
    <location>
        <begin position="83"/>
        <end position="101"/>
    </location>
</feature>
<dbReference type="PROSITE" id="PS50850">
    <property type="entry name" value="MFS"/>
    <property type="match status" value="1"/>
</dbReference>
<feature type="transmembrane region" description="Helical" evidence="6">
    <location>
        <begin position="310"/>
        <end position="333"/>
    </location>
</feature>
<dbReference type="InterPro" id="IPR011701">
    <property type="entry name" value="MFS"/>
</dbReference>
<evidence type="ECO:0000256" key="3">
    <source>
        <dbReference type="ARBA" id="ARBA00022692"/>
    </source>
</evidence>
<dbReference type="CDD" id="cd06173">
    <property type="entry name" value="MFS_MefA_like"/>
    <property type="match status" value="1"/>
</dbReference>
<keyword evidence="4 6" id="KW-1133">Transmembrane helix</keyword>
<reference evidence="8" key="1">
    <citation type="submission" date="2020-05" db="EMBL/GenBank/DDBJ databases">
        <authorList>
            <person name="Chiriac C."/>
            <person name="Salcher M."/>
            <person name="Ghai R."/>
            <person name="Kavagutti S V."/>
        </authorList>
    </citation>
    <scope>NUCLEOTIDE SEQUENCE</scope>
</reference>
<accession>A0A6J7XVQ9</accession>
<protein>
    <submittedName>
        <fullName evidence="8">Unannotated protein</fullName>
    </submittedName>
</protein>
<dbReference type="PANTHER" id="PTHR23513">
    <property type="entry name" value="INTEGRAL MEMBRANE EFFLUX PROTEIN-RELATED"/>
    <property type="match status" value="1"/>
</dbReference>
<keyword evidence="2" id="KW-1003">Cell membrane</keyword>
<organism evidence="8">
    <name type="scientific">freshwater metagenome</name>
    <dbReference type="NCBI Taxonomy" id="449393"/>
    <lineage>
        <taxon>unclassified sequences</taxon>
        <taxon>metagenomes</taxon>
        <taxon>ecological metagenomes</taxon>
    </lineage>
</organism>
<feature type="transmembrane region" description="Helical" evidence="6">
    <location>
        <begin position="376"/>
        <end position="394"/>
    </location>
</feature>
<feature type="transmembrane region" description="Helical" evidence="6">
    <location>
        <begin position="107"/>
        <end position="124"/>
    </location>
</feature>
<comment type="subcellular location">
    <subcellularLocation>
        <location evidence="1">Cell membrane</location>
        <topology evidence="1">Multi-pass membrane protein</topology>
    </subcellularLocation>
</comment>
<evidence type="ECO:0000256" key="4">
    <source>
        <dbReference type="ARBA" id="ARBA00022989"/>
    </source>
</evidence>
<dbReference type="Gene3D" id="1.20.1250.20">
    <property type="entry name" value="MFS general substrate transporter like domains"/>
    <property type="match status" value="1"/>
</dbReference>
<sequence>MITQLKELKAHKGFSSLILSRFISNIGNGLSPIALAYGVLGIKGSDGSDLSFVMAARILPMVALMLVGGVIGDRYKRNRVVGGADMIGSFFAAVSAISFLAGFPSVGLLALMGALFGVLNALWWPAMSGVLPEILPKEKLKDGNAVVGLLSNIGFVLGALIGGTLVSLFGPGWALLADAVSFFVAGILVWNLELPAMPKREKNSMLHDLKVGWKEFISRSWVVTMVFTFTIINACYEAMIQVLGPLAFNKGNTGPRYWSYNLAAFTIGMTLGGILALRVKFPRPLAISMVLIAATSVWDFSLALNSSLVIALLCACFSGFAIEIFMVAWNTAMQTNIPEESYSRVVAYDAFGSYAIAPIGIAIAGPLAAHFGISEALWVTGALTLVSALLSLTVKSVRTLR</sequence>
<proteinExistence type="predicted"/>
<feature type="transmembrane region" description="Helical" evidence="6">
    <location>
        <begin position="220"/>
        <end position="239"/>
    </location>
</feature>
<evidence type="ECO:0000259" key="7">
    <source>
        <dbReference type="PROSITE" id="PS50850"/>
    </source>
</evidence>
<feature type="transmembrane region" description="Helical" evidence="6">
    <location>
        <begin position="172"/>
        <end position="192"/>
    </location>
</feature>
<feature type="domain" description="Major facilitator superfamily (MFS) profile" evidence="7">
    <location>
        <begin position="1"/>
        <end position="399"/>
    </location>
</feature>
<feature type="transmembrane region" description="Helical" evidence="6">
    <location>
        <begin position="52"/>
        <end position="71"/>
    </location>
</feature>
<keyword evidence="3 6" id="KW-0812">Transmembrane</keyword>
<evidence type="ECO:0000256" key="5">
    <source>
        <dbReference type="ARBA" id="ARBA00023136"/>
    </source>
</evidence>
<dbReference type="GO" id="GO:0005886">
    <property type="term" value="C:plasma membrane"/>
    <property type="evidence" value="ECO:0007669"/>
    <property type="project" value="UniProtKB-SubCell"/>
</dbReference>
<dbReference type="Pfam" id="PF07690">
    <property type="entry name" value="MFS_1"/>
    <property type="match status" value="1"/>
</dbReference>
<feature type="transmembrane region" description="Helical" evidence="6">
    <location>
        <begin position="284"/>
        <end position="304"/>
    </location>
</feature>
<feature type="transmembrane region" description="Helical" evidence="6">
    <location>
        <begin position="21"/>
        <end position="40"/>
    </location>
</feature>
<feature type="transmembrane region" description="Helical" evidence="6">
    <location>
        <begin position="259"/>
        <end position="277"/>
    </location>
</feature>
<keyword evidence="5 6" id="KW-0472">Membrane</keyword>
<evidence type="ECO:0000256" key="1">
    <source>
        <dbReference type="ARBA" id="ARBA00004651"/>
    </source>
</evidence>
<evidence type="ECO:0000313" key="8">
    <source>
        <dbReference type="EMBL" id="CAB5239857.1"/>
    </source>
</evidence>
<name>A0A6J7XVQ9_9ZZZZ</name>
<gene>
    <name evidence="8" type="ORF">UFOPK3554_00510</name>
</gene>
<dbReference type="AlphaFoldDB" id="A0A6J7XVQ9"/>
<dbReference type="InterPro" id="IPR020846">
    <property type="entry name" value="MFS_dom"/>
</dbReference>
<dbReference type="PANTHER" id="PTHR23513:SF11">
    <property type="entry name" value="STAPHYLOFERRIN A TRANSPORTER"/>
    <property type="match status" value="1"/>
</dbReference>
<feature type="transmembrane region" description="Helical" evidence="6">
    <location>
        <begin position="345"/>
        <end position="364"/>
    </location>
</feature>